<dbReference type="EC" id="1.1.1.133" evidence="2"/>
<dbReference type="InterPro" id="IPR029903">
    <property type="entry name" value="RmlD-like-bd"/>
</dbReference>
<dbReference type="EMBL" id="JBFNQN010000001">
    <property type="protein sequence ID" value="MEW9263519.1"/>
    <property type="molecule type" value="Genomic_DNA"/>
</dbReference>
<dbReference type="Gene3D" id="3.40.50.720">
    <property type="entry name" value="NAD(P)-binding Rossmann-like Domain"/>
    <property type="match status" value="1"/>
</dbReference>
<dbReference type="InterPro" id="IPR036291">
    <property type="entry name" value="NAD(P)-bd_dom_sf"/>
</dbReference>
<dbReference type="SUPFAM" id="SSF51735">
    <property type="entry name" value="NAD(P)-binding Rossmann-fold domains"/>
    <property type="match status" value="1"/>
</dbReference>
<gene>
    <name evidence="4" type="primary">rfbD</name>
    <name evidence="4" type="ORF">AB1207_02040</name>
</gene>
<sequence length="304" mass="31399">MRWVVTGAGGLLAPDVVRAVRRADPTAEVVPLRRADLDVLDAPRAREVLAGADVVVNCAAWTAVDLAESDEAAAHAVNADGAGTLARATAAAGARLVHLSTDYVFDGGFDGALDGGPEARRPYRVEDPTGPVSAYGRSKLAGEEAVRAEGGDALVVRTAWLYGAAGGCFPRTVLRLARERGALSGVDDQWGAPTWTADVARVVVDLVAARAPAGTYHATAAGRTTWCAVARDVLASAGLADVPVRAVTSAEFPTAARRPEFSVLDTDGLRRVGVEPPADWRARWALAAPEVLEAAGAPAAGALR</sequence>
<name>A0ABV3P1M3_9ACTN</name>
<dbReference type="CDD" id="cd05254">
    <property type="entry name" value="dTDP_HR_like_SDR_e"/>
    <property type="match status" value="1"/>
</dbReference>
<accession>A0ABV3P1M3</accession>
<dbReference type="NCBIfam" id="TIGR01214">
    <property type="entry name" value="rmlD"/>
    <property type="match status" value="1"/>
</dbReference>
<comment type="caution">
    <text evidence="4">The sequence shown here is derived from an EMBL/GenBank/DDBJ whole genome shotgun (WGS) entry which is preliminary data.</text>
</comment>
<feature type="domain" description="RmlD-like substrate binding" evidence="3">
    <location>
        <begin position="1"/>
        <end position="284"/>
    </location>
</feature>
<proteinExistence type="inferred from homology"/>
<keyword evidence="2 4" id="KW-0560">Oxidoreductase</keyword>
<dbReference type="RefSeq" id="WP_367636097.1">
    <property type="nucleotide sequence ID" value="NZ_JBFNQN010000001.1"/>
</dbReference>
<dbReference type="Gene3D" id="3.90.25.10">
    <property type="entry name" value="UDP-galactose 4-epimerase, domain 1"/>
    <property type="match status" value="1"/>
</dbReference>
<dbReference type="Proteomes" id="UP001555826">
    <property type="component" value="Unassembled WGS sequence"/>
</dbReference>
<protein>
    <recommendedName>
        <fullName evidence="2">dTDP-4-dehydrorhamnose reductase</fullName>
        <ecNumber evidence="2">1.1.1.133</ecNumber>
    </recommendedName>
</protein>
<comment type="pathway">
    <text evidence="2">Carbohydrate biosynthesis; dTDP-L-rhamnose biosynthesis.</text>
</comment>
<organism evidence="4 5">
    <name type="scientific">Kineococcus endophyticus</name>
    <dbReference type="NCBI Taxonomy" id="1181883"/>
    <lineage>
        <taxon>Bacteria</taxon>
        <taxon>Bacillati</taxon>
        <taxon>Actinomycetota</taxon>
        <taxon>Actinomycetes</taxon>
        <taxon>Kineosporiales</taxon>
        <taxon>Kineosporiaceae</taxon>
        <taxon>Kineococcus</taxon>
    </lineage>
</organism>
<evidence type="ECO:0000256" key="2">
    <source>
        <dbReference type="RuleBase" id="RU364082"/>
    </source>
</evidence>
<evidence type="ECO:0000259" key="3">
    <source>
        <dbReference type="Pfam" id="PF04321"/>
    </source>
</evidence>
<evidence type="ECO:0000313" key="4">
    <source>
        <dbReference type="EMBL" id="MEW9263519.1"/>
    </source>
</evidence>
<evidence type="ECO:0000256" key="1">
    <source>
        <dbReference type="ARBA" id="ARBA00010944"/>
    </source>
</evidence>
<keyword evidence="2" id="KW-0521">NADP</keyword>
<keyword evidence="5" id="KW-1185">Reference proteome</keyword>
<reference evidence="4 5" key="1">
    <citation type="submission" date="2024-07" db="EMBL/GenBank/DDBJ databases">
        <authorList>
            <person name="Thanompreechachai J."/>
            <person name="Duangmal K."/>
        </authorList>
    </citation>
    <scope>NUCLEOTIDE SEQUENCE [LARGE SCALE GENOMIC DNA]</scope>
    <source>
        <strain evidence="4 5">KCTC 19886</strain>
    </source>
</reference>
<dbReference type="PANTHER" id="PTHR10491">
    <property type="entry name" value="DTDP-4-DEHYDRORHAMNOSE REDUCTASE"/>
    <property type="match status" value="1"/>
</dbReference>
<evidence type="ECO:0000313" key="5">
    <source>
        <dbReference type="Proteomes" id="UP001555826"/>
    </source>
</evidence>
<dbReference type="Pfam" id="PF04321">
    <property type="entry name" value="RmlD_sub_bind"/>
    <property type="match status" value="1"/>
</dbReference>
<dbReference type="GO" id="GO:0008831">
    <property type="term" value="F:dTDP-4-dehydrorhamnose reductase activity"/>
    <property type="evidence" value="ECO:0007669"/>
    <property type="project" value="UniProtKB-EC"/>
</dbReference>
<comment type="function">
    <text evidence="2">Catalyzes the reduction of dTDP-6-deoxy-L-lyxo-4-hexulose to yield dTDP-L-rhamnose.</text>
</comment>
<comment type="similarity">
    <text evidence="1 2">Belongs to the dTDP-4-dehydrorhamnose reductase family.</text>
</comment>
<dbReference type="InterPro" id="IPR005913">
    <property type="entry name" value="dTDP_dehydrorham_reduct"/>
</dbReference>
<dbReference type="PANTHER" id="PTHR10491:SF4">
    <property type="entry name" value="METHIONINE ADENOSYLTRANSFERASE 2 SUBUNIT BETA"/>
    <property type="match status" value="1"/>
</dbReference>